<sequence length="310" mass="31641">MLVTAAFTGVEGGASALAFLPDGDAPSLGLVISAPREGGLDIFNLDGELQRRHAGARLTGLATAPDFQLRGEDLPLVFGASPDNGAVFGYAIVRNGTQVLDLPLGETGTDGGVAGLCLLREGAGFVELVVLETGATANVWRVRDAGGDTLSVEEMRSFPLPAPARQCAVFDGDIYTASPAAGVTRLSAEGAVLAEANIPASGIAVGEFSGTRLLLATDGAGETVRSFDARTLEERDAIDVVDGLSTPGIGRPGAIAVSPADYGFTAYSNGMLSIFDQADQRVKVISRDAFSRAVITGSNPVGTQTDGEAG</sequence>
<reference evidence="2" key="2">
    <citation type="submission" date="2023-01" db="EMBL/GenBank/DDBJ databases">
        <authorList>
            <person name="Sun Q."/>
            <person name="Evtushenko L."/>
        </authorList>
    </citation>
    <scope>NUCLEOTIDE SEQUENCE</scope>
    <source>
        <strain evidence="2">VKM B-1513</strain>
    </source>
</reference>
<dbReference type="GO" id="GO:0016158">
    <property type="term" value="F:inositol hexakisphosphate 3-phosphatase activity"/>
    <property type="evidence" value="ECO:0007669"/>
    <property type="project" value="InterPro"/>
</dbReference>
<dbReference type="PROSITE" id="PS51662">
    <property type="entry name" value="BP_PHYTASE"/>
    <property type="match status" value="1"/>
</dbReference>
<dbReference type="SUPFAM" id="SSF50956">
    <property type="entry name" value="Thermostable phytase (3-phytase)"/>
    <property type="match status" value="1"/>
</dbReference>
<dbReference type="InterPro" id="IPR011042">
    <property type="entry name" value="6-blade_b-propeller_TolB-like"/>
</dbReference>
<accession>A0A9W6MNV6</accession>
<organism evidence="2 3">
    <name type="scientific">Maricaulis virginensis</name>
    <dbReference type="NCBI Taxonomy" id="144022"/>
    <lineage>
        <taxon>Bacteria</taxon>
        <taxon>Pseudomonadati</taxon>
        <taxon>Pseudomonadota</taxon>
        <taxon>Alphaproteobacteria</taxon>
        <taxon>Maricaulales</taxon>
        <taxon>Maricaulaceae</taxon>
        <taxon>Maricaulis</taxon>
    </lineage>
</organism>
<evidence type="ECO:0000259" key="1">
    <source>
        <dbReference type="PROSITE" id="PS51662"/>
    </source>
</evidence>
<feature type="domain" description="BPP" evidence="1">
    <location>
        <begin position="1"/>
        <end position="294"/>
    </location>
</feature>
<name>A0A9W6MNV6_9PROT</name>
<proteinExistence type="predicted"/>
<dbReference type="Proteomes" id="UP001143486">
    <property type="component" value="Unassembled WGS sequence"/>
</dbReference>
<protein>
    <recommendedName>
        <fullName evidence="1">BPP domain-containing protein</fullName>
    </recommendedName>
</protein>
<evidence type="ECO:0000313" key="2">
    <source>
        <dbReference type="EMBL" id="GLK52304.1"/>
    </source>
</evidence>
<dbReference type="InterPro" id="IPR003431">
    <property type="entry name" value="B-propeller_Phytase"/>
</dbReference>
<dbReference type="Gene3D" id="2.120.10.30">
    <property type="entry name" value="TolB, C-terminal domain"/>
    <property type="match status" value="1"/>
</dbReference>
<dbReference type="AlphaFoldDB" id="A0A9W6MNV6"/>
<comment type="caution">
    <text evidence="2">The sequence shown here is derived from an EMBL/GenBank/DDBJ whole genome shotgun (WGS) entry which is preliminary data.</text>
</comment>
<reference evidence="2" key="1">
    <citation type="journal article" date="2014" name="Int. J. Syst. Evol. Microbiol.">
        <title>Complete genome sequence of Corynebacterium casei LMG S-19264T (=DSM 44701T), isolated from a smear-ripened cheese.</title>
        <authorList>
            <consortium name="US DOE Joint Genome Institute (JGI-PGF)"/>
            <person name="Walter F."/>
            <person name="Albersmeier A."/>
            <person name="Kalinowski J."/>
            <person name="Ruckert C."/>
        </authorList>
    </citation>
    <scope>NUCLEOTIDE SEQUENCE</scope>
    <source>
        <strain evidence="2">VKM B-1513</strain>
    </source>
</reference>
<keyword evidence="3" id="KW-1185">Reference proteome</keyword>
<evidence type="ECO:0000313" key="3">
    <source>
        <dbReference type="Proteomes" id="UP001143486"/>
    </source>
</evidence>
<dbReference type="EMBL" id="BSFE01000004">
    <property type="protein sequence ID" value="GLK52304.1"/>
    <property type="molecule type" value="Genomic_DNA"/>
</dbReference>
<gene>
    <name evidence="2" type="ORF">GCM10017621_18120</name>
</gene>